<name>A0ABX1N4Y8_9RHOO</name>
<accession>A0ABX1N4Y8</accession>
<dbReference type="EMBL" id="WTVH01000027">
    <property type="protein sequence ID" value="NMF94311.1"/>
    <property type="molecule type" value="Genomic_DNA"/>
</dbReference>
<comment type="caution">
    <text evidence="1">The sequence shown here is derived from an EMBL/GenBank/DDBJ whole genome shotgun (WGS) entry which is preliminary data.</text>
</comment>
<protein>
    <submittedName>
        <fullName evidence="1">Uncharacterized protein</fullName>
    </submittedName>
</protein>
<gene>
    <name evidence="1" type="ORF">GO608_13350</name>
</gene>
<dbReference type="Proteomes" id="UP000601990">
    <property type="component" value="Unassembled WGS sequence"/>
</dbReference>
<evidence type="ECO:0000313" key="1">
    <source>
        <dbReference type="EMBL" id="NMF94311.1"/>
    </source>
</evidence>
<evidence type="ECO:0000313" key="2">
    <source>
        <dbReference type="Proteomes" id="UP000601990"/>
    </source>
</evidence>
<organism evidence="1 2">
    <name type="scientific">Aromatoleum buckelii</name>
    <dbReference type="NCBI Taxonomy" id="200254"/>
    <lineage>
        <taxon>Bacteria</taxon>
        <taxon>Pseudomonadati</taxon>
        <taxon>Pseudomonadota</taxon>
        <taxon>Betaproteobacteria</taxon>
        <taxon>Rhodocyclales</taxon>
        <taxon>Rhodocyclaceae</taxon>
        <taxon>Aromatoleum</taxon>
    </lineage>
</organism>
<keyword evidence="2" id="KW-1185">Reference proteome</keyword>
<dbReference type="RefSeq" id="WP_169199541.1">
    <property type="nucleotide sequence ID" value="NZ_WTVH02000001.1"/>
</dbReference>
<reference evidence="1" key="1">
    <citation type="submission" date="2019-12" db="EMBL/GenBank/DDBJ databases">
        <title>Comparative genomics gives insights into the taxonomy of the Azoarcus-Aromatoleum group and reveals separate origins of nif in the plant-associated Azoarcus and non-plant-associated Aromatoleum sub-groups.</title>
        <authorList>
            <person name="Lafos M."/>
            <person name="Maluk M."/>
            <person name="Batista M."/>
            <person name="Junghare M."/>
            <person name="Carmona M."/>
            <person name="Faoro H."/>
            <person name="Cruz L.M."/>
            <person name="Battistoni F."/>
            <person name="De Souza E."/>
            <person name="Pedrosa F."/>
            <person name="Chen W.-M."/>
            <person name="Poole P.S."/>
            <person name="Dixon R.A."/>
            <person name="James E.K."/>
        </authorList>
    </citation>
    <scope>NUCLEOTIDE SEQUENCE</scope>
    <source>
        <strain evidence="1">U120</strain>
    </source>
</reference>
<proteinExistence type="predicted"/>
<sequence length="468" mass="48963">MARREVVHDSIRYTIADGDPPPADLSIWAVLRTRVIDELTLAPPANRIRLTTNLRRATVRIAEGGYCGLVARPRDVSAALVMPGALSASVEAAGYLPRDLTPAIDAARRALNAPANPGAASLDVLPPDTVPPLQFRPGRGVLLERTASIEAEQFTNVVSPPPAPATVPIADGPQVLRPSGTRVSGVPLALPTQPLHRAAPLALRVLMRRRSSPTSMVAATGAEIGIAGIWLAYPDTQTSPPVAGDFCAVEPGLRFAHPVGAPIHRCTLTASGAPRHLHELAPRGATSITVAPNAGLNPAGGDLLRLGDPLLPEVEIVVSAGFGPVADPNAAVTIRLTAPTAAIHRVTEPVSDLAVSAATPGGNVSREALPGDAVVFAAGIGALPTSSVIAIEHLTPHAAYYTATQYPAWDGVNFTHQTVLDANGRTVWPPLARIAQLRLFARRPPHPDQQLDFALEQMADNLVSIVFS</sequence>